<reference evidence="15" key="1">
    <citation type="journal article" date="2014" name="Nat. Commun.">
        <title>The emerging biofuel crop Camelina sativa retains a highly undifferentiated hexaploid genome structure.</title>
        <authorList>
            <person name="Kagale S."/>
            <person name="Koh C."/>
            <person name="Nixon J."/>
            <person name="Bollina V."/>
            <person name="Clarke W.E."/>
            <person name="Tuteja R."/>
            <person name="Spillane C."/>
            <person name="Robinson S.J."/>
            <person name="Links M.G."/>
            <person name="Clarke C."/>
            <person name="Higgins E.E."/>
            <person name="Huebert T."/>
            <person name="Sharpe A.G."/>
            <person name="Parkin I.A."/>
        </authorList>
    </citation>
    <scope>NUCLEOTIDE SEQUENCE [LARGE SCALE GENOMIC DNA]</scope>
    <source>
        <strain evidence="15">cv. DH55</strain>
    </source>
</reference>
<evidence type="ECO:0000313" key="16">
    <source>
        <dbReference type="RefSeq" id="XP_010512256.1"/>
    </source>
</evidence>
<evidence type="ECO:0000256" key="6">
    <source>
        <dbReference type="ARBA" id="ARBA00022741"/>
    </source>
</evidence>
<comment type="catalytic activity">
    <reaction evidence="10">
        <text>L-seryl-[protein] + ATP = O-phospho-L-seryl-[protein] + ADP + H(+)</text>
        <dbReference type="Rhea" id="RHEA:17989"/>
        <dbReference type="Rhea" id="RHEA-COMP:9863"/>
        <dbReference type="Rhea" id="RHEA-COMP:11604"/>
        <dbReference type="ChEBI" id="CHEBI:15378"/>
        <dbReference type="ChEBI" id="CHEBI:29999"/>
        <dbReference type="ChEBI" id="CHEBI:30616"/>
        <dbReference type="ChEBI" id="CHEBI:83421"/>
        <dbReference type="ChEBI" id="CHEBI:456216"/>
        <dbReference type="EC" id="2.7.11.24"/>
    </reaction>
</comment>
<comment type="cofactor">
    <cofactor evidence="1 13">
        <name>Mg(2+)</name>
        <dbReference type="ChEBI" id="CHEBI:18420"/>
    </cofactor>
</comment>
<comment type="similarity">
    <text evidence="13">Belongs to the protein kinase superfamily. Ser/Thr protein kinase family. MAP kinase subfamily.</text>
</comment>
<dbReference type="InterPro" id="IPR050117">
    <property type="entry name" value="MAPK"/>
</dbReference>
<feature type="binding site" evidence="11">
    <location>
        <position position="92"/>
    </location>
    <ligand>
        <name>ATP</name>
        <dbReference type="ChEBI" id="CHEBI:30616"/>
    </ligand>
</feature>
<keyword evidence="8 11" id="KW-0067">ATP-binding</keyword>
<proteinExistence type="inferred from homology"/>
<dbReference type="EC" id="2.7.11.24" evidence="3 13"/>
<dbReference type="Gene3D" id="1.10.510.10">
    <property type="entry name" value="Transferase(Phosphotransferase) domain 1"/>
    <property type="match status" value="1"/>
</dbReference>
<comment type="activity regulation">
    <text evidence="13">Activated by threonine and tyrosine phosphorylation.</text>
</comment>
<name>A0ABM0Z9A6_CAMSA</name>
<keyword evidence="15" id="KW-1185">Reference proteome</keyword>
<dbReference type="PROSITE" id="PS01351">
    <property type="entry name" value="MAPK"/>
    <property type="match status" value="1"/>
</dbReference>
<comment type="similarity">
    <text evidence="2">Belongs to the protein kinase superfamily. CMGC Ser/Thr protein kinase family. MAP kinase subfamily.</text>
</comment>
<evidence type="ECO:0000256" key="7">
    <source>
        <dbReference type="ARBA" id="ARBA00022777"/>
    </source>
</evidence>
<evidence type="ECO:0000259" key="14">
    <source>
        <dbReference type="PROSITE" id="PS50011"/>
    </source>
</evidence>
<dbReference type="RefSeq" id="XP_010512256.1">
    <property type="nucleotide sequence ID" value="XM_010513954.1"/>
</dbReference>
<dbReference type="SUPFAM" id="SSF56112">
    <property type="entry name" value="Protein kinase-like (PK-like)"/>
    <property type="match status" value="1"/>
</dbReference>
<evidence type="ECO:0000256" key="1">
    <source>
        <dbReference type="ARBA" id="ARBA00001946"/>
    </source>
</evidence>
<dbReference type="InterPro" id="IPR000719">
    <property type="entry name" value="Prot_kinase_dom"/>
</dbReference>
<dbReference type="PROSITE" id="PS50011">
    <property type="entry name" value="PROTEIN_KINASE_DOM"/>
    <property type="match status" value="1"/>
</dbReference>
<dbReference type="InterPro" id="IPR011009">
    <property type="entry name" value="Kinase-like_dom_sf"/>
</dbReference>
<evidence type="ECO:0000256" key="5">
    <source>
        <dbReference type="ARBA" id="ARBA00022679"/>
    </source>
</evidence>
<evidence type="ECO:0000256" key="4">
    <source>
        <dbReference type="ARBA" id="ARBA00022527"/>
    </source>
</evidence>
<reference evidence="16" key="2">
    <citation type="submission" date="2025-08" db="UniProtKB">
        <authorList>
            <consortium name="RefSeq"/>
        </authorList>
    </citation>
    <scope>IDENTIFICATION</scope>
    <source>
        <tissue evidence="16">Leaf</tissue>
    </source>
</reference>
<evidence type="ECO:0000256" key="3">
    <source>
        <dbReference type="ARBA" id="ARBA00012411"/>
    </source>
</evidence>
<evidence type="ECO:0000313" key="15">
    <source>
        <dbReference type="Proteomes" id="UP000694864"/>
    </source>
</evidence>
<dbReference type="InterPro" id="IPR017441">
    <property type="entry name" value="Protein_kinase_ATP_BS"/>
</dbReference>
<dbReference type="InterPro" id="IPR003527">
    <property type="entry name" value="MAP_kinase_CS"/>
</dbReference>
<keyword evidence="13" id="KW-0460">Magnesium</keyword>
<keyword evidence="5 13" id="KW-0808">Transferase</keyword>
<evidence type="ECO:0000256" key="8">
    <source>
        <dbReference type="ARBA" id="ARBA00022840"/>
    </source>
</evidence>
<dbReference type="Gene3D" id="3.30.200.20">
    <property type="entry name" value="Phosphorylase Kinase, domain 1"/>
    <property type="match status" value="1"/>
</dbReference>
<dbReference type="PROSITE" id="PS00108">
    <property type="entry name" value="PROTEIN_KINASE_ST"/>
    <property type="match status" value="1"/>
</dbReference>
<evidence type="ECO:0000256" key="12">
    <source>
        <dbReference type="RuleBase" id="RU000304"/>
    </source>
</evidence>
<dbReference type="SMART" id="SM00220">
    <property type="entry name" value="S_TKc"/>
    <property type="match status" value="1"/>
</dbReference>
<protein>
    <recommendedName>
        <fullName evidence="3 13">Mitogen-activated protein kinase</fullName>
        <ecNumber evidence="3 13">2.7.11.24</ecNumber>
    </recommendedName>
</protein>
<comment type="catalytic activity">
    <reaction evidence="9 13">
        <text>L-threonyl-[protein] + ATP = O-phospho-L-threonyl-[protein] + ADP + H(+)</text>
        <dbReference type="Rhea" id="RHEA:46608"/>
        <dbReference type="Rhea" id="RHEA-COMP:11060"/>
        <dbReference type="Rhea" id="RHEA-COMP:11605"/>
        <dbReference type="ChEBI" id="CHEBI:15378"/>
        <dbReference type="ChEBI" id="CHEBI:30013"/>
        <dbReference type="ChEBI" id="CHEBI:30616"/>
        <dbReference type="ChEBI" id="CHEBI:61977"/>
        <dbReference type="ChEBI" id="CHEBI:456216"/>
        <dbReference type="EC" id="2.7.11.24"/>
    </reaction>
</comment>
<keyword evidence="6 11" id="KW-0547">Nucleotide-binding</keyword>
<dbReference type="Proteomes" id="UP000694864">
    <property type="component" value="Chromosome 5"/>
</dbReference>
<keyword evidence="4 12" id="KW-0723">Serine/threonine-protein kinase</keyword>
<evidence type="ECO:0000256" key="11">
    <source>
        <dbReference type="PROSITE-ProRule" id="PRU10141"/>
    </source>
</evidence>
<accession>A0ABM0Z9A6</accession>
<dbReference type="PANTHER" id="PTHR24055">
    <property type="entry name" value="MITOGEN-ACTIVATED PROTEIN KINASE"/>
    <property type="match status" value="1"/>
</dbReference>
<keyword evidence="7 13" id="KW-0418">Kinase</keyword>
<dbReference type="Pfam" id="PF00069">
    <property type="entry name" value="Pkinase"/>
    <property type="match status" value="1"/>
</dbReference>
<feature type="domain" description="Protein kinase" evidence="14">
    <location>
        <begin position="62"/>
        <end position="347"/>
    </location>
</feature>
<dbReference type="InterPro" id="IPR008352">
    <property type="entry name" value="MAPK_HOG-like"/>
</dbReference>
<dbReference type="PROSITE" id="PS00107">
    <property type="entry name" value="PROTEIN_KINASE_ATP"/>
    <property type="match status" value="1"/>
</dbReference>
<evidence type="ECO:0000256" key="9">
    <source>
        <dbReference type="ARBA" id="ARBA00047592"/>
    </source>
</evidence>
<organism evidence="15 16">
    <name type="scientific">Camelina sativa</name>
    <name type="common">False flax</name>
    <name type="synonym">Myagrum sativum</name>
    <dbReference type="NCBI Taxonomy" id="90675"/>
    <lineage>
        <taxon>Eukaryota</taxon>
        <taxon>Viridiplantae</taxon>
        <taxon>Streptophyta</taxon>
        <taxon>Embryophyta</taxon>
        <taxon>Tracheophyta</taxon>
        <taxon>Spermatophyta</taxon>
        <taxon>Magnoliopsida</taxon>
        <taxon>eudicotyledons</taxon>
        <taxon>Gunneridae</taxon>
        <taxon>Pentapetalae</taxon>
        <taxon>rosids</taxon>
        <taxon>malvids</taxon>
        <taxon>Brassicales</taxon>
        <taxon>Brassicaceae</taxon>
        <taxon>Camelineae</taxon>
        <taxon>Camelina</taxon>
    </lineage>
</organism>
<dbReference type="GeneID" id="104788233"/>
<evidence type="ECO:0000256" key="2">
    <source>
        <dbReference type="ARBA" id="ARBA00008832"/>
    </source>
</evidence>
<evidence type="ECO:0000256" key="13">
    <source>
        <dbReference type="RuleBase" id="RU361165"/>
    </source>
</evidence>
<gene>
    <name evidence="16" type="primary">LOC104788233</name>
</gene>
<sequence>MEPSNDAETMETQGEVTTNGVLPLSPMLVTDEHAPGNLSHDGRYIQYSLFQTYIFKLTAKYQPPITPIGRGASGIVCSAMNSETNEKVAIKKITHAFDNLIEAKRTLREIKLLRHFDHENIVGIRDVIVPAQRDSFEDVYIVYEFMEHDLFGVLTSEQELTKDHCMFFMYQILRGLKYIHSANVLHRDLKPSNLLLTTQCDLKICDFGLARSTPESHEMTEYVVTRWYRAPELLLGTSDYTAAIDVWSVGCIFMEMMNRKTLFPGKDQVHQLRLHLELLGTPTEEDLELFSENAKRYIRHLSKHPRQSFSEIFPNVPPLAIDLVEKMLTFDPRKRISVKEALAHPYLSSLHDPSDEPECMMPFTSDLEESSLTEEQVKELIYCEALAFNPEHQP</sequence>
<evidence type="ECO:0000256" key="10">
    <source>
        <dbReference type="ARBA" id="ARBA00048312"/>
    </source>
</evidence>
<dbReference type="InterPro" id="IPR008271">
    <property type="entry name" value="Ser/Thr_kinase_AS"/>
</dbReference>
<dbReference type="PRINTS" id="PR01773">
    <property type="entry name" value="P38MAPKINASE"/>
</dbReference>